<dbReference type="SUPFAM" id="SSF54928">
    <property type="entry name" value="RNA-binding domain, RBD"/>
    <property type="match status" value="2"/>
</dbReference>
<dbReference type="PROSITE" id="PS50102">
    <property type="entry name" value="RRM"/>
    <property type="match status" value="3"/>
</dbReference>
<evidence type="ECO:0000256" key="1">
    <source>
        <dbReference type="ARBA" id="ARBA00022737"/>
    </source>
</evidence>
<proteinExistence type="predicted"/>
<organism evidence="5 6">
    <name type="scientific">Heracleum sosnowskyi</name>
    <dbReference type="NCBI Taxonomy" id="360622"/>
    <lineage>
        <taxon>Eukaryota</taxon>
        <taxon>Viridiplantae</taxon>
        <taxon>Streptophyta</taxon>
        <taxon>Embryophyta</taxon>
        <taxon>Tracheophyta</taxon>
        <taxon>Spermatophyta</taxon>
        <taxon>Magnoliopsida</taxon>
        <taxon>eudicotyledons</taxon>
        <taxon>Gunneridae</taxon>
        <taxon>Pentapetalae</taxon>
        <taxon>asterids</taxon>
        <taxon>campanulids</taxon>
        <taxon>Apiales</taxon>
        <taxon>Apiaceae</taxon>
        <taxon>Apioideae</taxon>
        <taxon>apioid superclade</taxon>
        <taxon>Tordylieae</taxon>
        <taxon>Tordyliinae</taxon>
        <taxon>Heracleum</taxon>
    </lineage>
</organism>
<dbReference type="InterPro" id="IPR012677">
    <property type="entry name" value="Nucleotide-bd_a/b_plait_sf"/>
</dbReference>
<keyword evidence="2 3" id="KW-0694">RNA-binding</keyword>
<sequence length="855" mass="98701">MAKDKGFRLLVVNNLHQSVDYQLLYKVFNRIGTVDYVGVGRGRSLGFVKYYDPQDAAKARELLNYTRLNGKNITVMFFDPDHIMHTSSRIIFIKNLDESIGHRELHETFSRYGYVLSCTIEPGGYGFVRYASGEAAQRAIDHLNGVLINDKQVFVATSPLTLVYVKNLSEDTTEIDLSNIFGEFGRITFVVVMRDGDGKSKCFGFVNFHLPDSAAKSIKALNGEIIVNGRQLYVGEARKRLERKHKLKFQYEQSASSFTELGQCSNMQPFEMTSVSLRMPMYPPDGPSLKELHFGQGIPAFPSQKIIMPHRSFRDVLLGDKGLERITLNVTPGSEVILEDIFLNEDMKVNYPSIFKEFHEEYKDQYVCILLLPMSSSHKSSTDLDTIRLRDIYDQIESSGGKLGVICVPTHFHFQAEEDFAIYNPYQQHLRIKFCTSFLHIHIDDSSRLKRIESMFGLPKDPETTYIILGPTIAMRRKVVNIFDSNFIKWHGAEAFPFTTEKIQHLAREDEALRSEKHNLETLLSGPDRDYVISNNLTEVLISDLHRKTVCVLFYEDNLECRNWTEELKKLYDERRDFEVVVVFSITFGHHPDHSVESGNRIHTFWKVFGDMPWLAIPFDDPKCRQLWRIFCCDSYTPKLLIIDSKRKYFVENGFEVLKKTDCGSYPFKDEGVQTSIAAAREKNLSSFLRQEKLIRAGDFDDAGREEFTVSKLFGAPVVLLFLGASEFSDFFAHLRYIQEVYMSTTEWFEIVYIPMMESPPGIVPDRMLVSPCKEYLIPGFHHFFEDAKIQSLGRKFTMALVTFGRFGHYNDRGIMYTNRSEAAYQLFLKTFPFKGNAEKKTFKKFWNLRKKTDD</sequence>
<evidence type="ECO:0000256" key="3">
    <source>
        <dbReference type="PROSITE-ProRule" id="PRU00176"/>
    </source>
</evidence>
<protein>
    <recommendedName>
        <fullName evidence="4">RRM domain-containing protein</fullName>
    </recommendedName>
</protein>
<dbReference type="InterPro" id="IPR035979">
    <property type="entry name" value="RBD_domain_sf"/>
</dbReference>
<gene>
    <name evidence="5" type="ORF">POM88_052850</name>
</gene>
<evidence type="ECO:0000313" key="5">
    <source>
        <dbReference type="EMBL" id="KAK1353012.1"/>
    </source>
</evidence>
<dbReference type="EMBL" id="JAUIZM010000014">
    <property type="protein sequence ID" value="KAK1353012.1"/>
    <property type="molecule type" value="Genomic_DNA"/>
</dbReference>
<evidence type="ECO:0000313" key="6">
    <source>
        <dbReference type="Proteomes" id="UP001237642"/>
    </source>
</evidence>
<feature type="domain" description="RRM" evidence="4">
    <location>
        <begin position="161"/>
        <end position="239"/>
    </location>
</feature>
<dbReference type="SMART" id="SM00360">
    <property type="entry name" value="RRM"/>
    <property type="match status" value="3"/>
</dbReference>
<dbReference type="AlphaFoldDB" id="A0AAD8LYB8"/>
<comment type="caution">
    <text evidence="5">The sequence shown here is derived from an EMBL/GenBank/DDBJ whole genome shotgun (WGS) entry which is preliminary data.</text>
</comment>
<keyword evidence="6" id="KW-1185">Reference proteome</keyword>
<feature type="domain" description="RRM" evidence="4">
    <location>
        <begin position="89"/>
        <end position="160"/>
    </location>
</feature>
<evidence type="ECO:0000259" key="4">
    <source>
        <dbReference type="PROSITE" id="PS50102"/>
    </source>
</evidence>
<dbReference type="GO" id="GO:0003723">
    <property type="term" value="F:RNA binding"/>
    <property type="evidence" value="ECO:0007669"/>
    <property type="project" value="UniProtKB-UniRule"/>
</dbReference>
<evidence type="ECO:0000256" key="2">
    <source>
        <dbReference type="ARBA" id="ARBA00022884"/>
    </source>
</evidence>
<dbReference type="Gene3D" id="3.30.70.330">
    <property type="match status" value="3"/>
</dbReference>
<keyword evidence="1" id="KW-0677">Repeat</keyword>
<name>A0AAD8LYB8_9APIA</name>
<dbReference type="InterPro" id="IPR000504">
    <property type="entry name" value="RRM_dom"/>
</dbReference>
<dbReference type="Pfam" id="PF00076">
    <property type="entry name" value="RRM_1"/>
    <property type="match status" value="3"/>
</dbReference>
<reference evidence="5" key="2">
    <citation type="submission" date="2023-05" db="EMBL/GenBank/DDBJ databases">
        <authorList>
            <person name="Schelkunov M.I."/>
        </authorList>
    </citation>
    <scope>NUCLEOTIDE SEQUENCE</scope>
    <source>
        <strain evidence="5">Hsosn_3</strain>
        <tissue evidence="5">Leaf</tissue>
    </source>
</reference>
<dbReference type="PANTHER" id="PTHR24012">
    <property type="entry name" value="RNA BINDING PROTEIN"/>
    <property type="match status" value="1"/>
</dbReference>
<dbReference type="Proteomes" id="UP001237642">
    <property type="component" value="Unassembled WGS sequence"/>
</dbReference>
<feature type="domain" description="RRM" evidence="4">
    <location>
        <begin position="8"/>
        <end position="80"/>
    </location>
</feature>
<dbReference type="Gene3D" id="3.40.30.10">
    <property type="entry name" value="Glutaredoxin"/>
    <property type="match status" value="1"/>
</dbReference>
<reference evidence="5" key="1">
    <citation type="submission" date="2023-02" db="EMBL/GenBank/DDBJ databases">
        <title>Genome of toxic invasive species Heracleum sosnowskyi carries increased number of genes despite the absence of recent whole-genome duplications.</title>
        <authorList>
            <person name="Schelkunov M."/>
            <person name="Shtratnikova V."/>
            <person name="Makarenko M."/>
            <person name="Klepikova A."/>
            <person name="Omelchenko D."/>
            <person name="Novikova G."/>
            <person name="Obukhova E."/>
            <person name="Bogdanov V."/>
            <person name="Penin A."/>
            <person name="Logacheva M."/>
        </authorList>
    </citation>
    <scope>NUCLEOTIDE SEQUENCE</scope>
    <source>
        <strain evidence="5">Hsosn_3</strain>
        <tissue evidence="5">Leaf</tissue>
    </source>
</reference>
<accession>A0AAD8LYB8</accession>